<gene>
    <name evidence="1" type="ORF">E2C01_058797</name>
</gene>
<dbReference type="EMBL" id="VSRR010022411">
    <property type="protein sequence ID" value="MPC64677.1"/>
    <property type="molecule type" value="Genomic_DNA"/>
</dbReference>
<evidence type="ECO:0000313" key="2">
    <source>
        <dbReference type="Proteomes" id="UP000324222"/>
    </source>
</evidence>
<comment type="caution">
    <text evidence="1">The sequence shown here is derived from an EMBL/GenBank/DDBJ whole genome shotgun (WGS) entry which is preliminary data.</text>
</comment>
<dbReference type="AlphaFoldDB" id="A0A5B7H5Q2"/>
<evidence type="ECO:0000313" key="1">
    <source>
        <dbReference type="EMBL" id="MPC64677.1"/>
    </source>
</evidence>
<proteinExistence type="predicted"/>
<reference evidence="1 2" key="1">
    <citation type="submission" date="2019-05" db="EMBL/GenBank/DDBJ databases">
        <title>Another draft genome of Portunus trituberculatus and its Hox gene families provides insights of decapod evolution.</title>
        <authorList>
            <person name="Jeong J.-H."/>
            <person name="Song I."/>
            <person name="Kim S."/>
            <person name="Choi T."/>
            <person name="Kim D."/>
            <person name="Ryu S."/>
            <person name="Kim W."/>
        </authorList>
    </citation>
    <scope>NUCLEOTIDE SEQUENCE [LARGE SCALE GENOMIC DNA]</scope>
    <source>
        <tissue evidence="1">Muscle</tissue>
    </source>
</reference>
<dbReference type="Proteomes" id="UP000324222">
    <property type="component" value="Unassembled WGS sequence"/>
</dbReference>
<keyword evidence="2" id="KW-1185">Reference proteome</keyword>
<accession>A0A5B7H5Q2</accession>
<protein>
    <submittedName>
        <fullName evidence="1">Uncharacterized protein</fullName>
    </submittedName>
</protein>
<organism evidence="1 2">
    <name type="scientific">Portunus trituberculatus</name>
    <name type="common">Swimming crab</name>
    <name type="synonym">Neptunus trituberculatus</name>
    <dbReference type="NCBI Taxonomy" id="210409"/>
    <lineage>
        <taxon>Eukaryota</taxon>
        <taxon>Metazoa</taxon>
        <taxon>Ecdysozoa</taxon>
        <taxon>Arthropoda</taxon>
        <taxon>Crustacea</taxon>
        <taxon>Multicrustacea</taxon>
        <taxon>Malacostraca</taxon>
        <taxon>Eumalacostraca</taxon>
        <taxon>Eucarida</taxon>
        <taxon>Decapoda</taxon>
        <taxon>Pleocyemata</taxon>
        <taxon>Brachyura</taxon>
        <taxon>Eubrachyura</taxon>
        <taxon>Portunoidea</taxon>
        <taxon>Portunidae</taxon>
        <taxon>Portuninae</taxon>
        <taxon>Portunus</taxon>
    </lineage>
</organism>
<sequence>MAAGSSARPEGIANANYLSQQCGPLLP</sequence>
<name>A0A5B7H5Q2_PORTR</name>